<organism evidence="5 6">
    <name type="scientific">Candidatus Tokpelaia hoelldobleri</name>
    <dbReference type="NCBI Taxonomy" id="1902579"/>
    <lineage>
        <taxon>Bacteria</taxon>
        <taxon>Pseudomonadati</taxon>
        <taxon>Pseudomonadota</taxon>
        <taxon>Alphaproteobacteria</taxon>
        <taxon>Hyphomicrobiales</taxon>
        <taxon>Candidatus Tokpelaia</taxon>
    </lineage>
</organism>
<dbReference type="STRING" id="1902579.BHV28_14300"/>
<dbReference type="InterPro" id="IPR009057">
    <property type="entry name" value="Homeodomain-like_sf"/>
</dbReference>
<dbReference type="SUPFAM" id="SSF46689">
    <property type="entry name" value="Homeodomain-like"/>
    <property type="match status" value="1"/>
</dbReference>
<reference evidence="5 6" key="2">
    <citation type="journal article" date="2016" name="Sci. Rep.">
        <title>The genome of Rhizobiales bacteria in predatory ants reveals urease gene functions but no genes for nitrogen fixation.</title>
        <authorList>
            <person name="Neuvonen M.M."/>
            <person name="Tamarit D."/>
            <person name="Naslund K."/>
            <person name="Liebig J."/>
            <person name="Feldhaar H."/>
            <person name="Moran N.A."/>
            <person name="Guy L."/>
            <person name="Andersson S.G."/>
        </authorList>
    </citation>
    <scope>NUCLEOTIDE SEQUENCE [LARGE SCALE GENOMIC DNA]</scope>
    <source>
        <strain evidence="5 6">Hsal</strain>
    </source>
</reference>
<dbReference type="PANTHER" id="PTHR30055">
    <property type="entry name" value="HTH-TYPE TRANSCRIPTIONAL REGULATOR RUTR"/>
    <property type="match status" value="1"/>
</dbReference>
<dbReference type="Proteomes" id="UP000188912">
    <property type="component" value="Chromosome"/>
</dbReference>
<evidence type="ECO:0000313" key="6">
    <source>
        <dbReference type="Proteomes" id="UP000188912"/>
    </source>
</evidence>
<accession>A0A1U9JW83</accession>
<sequence length="203" mass="22597">MVKTDEKRNVLRGKVLDYVEGQIAAHGLASLNIRDIAAAVGCSVGTVYNLYADLDALIIAANSQTLHALDRHLAKIDHDNRDKAPLTRLLALSHAYLDFVVANRNRWAAVFEHILPPDGQIPDWHLQEHYALFRYIEAPLAALKPISRQGCRLLARNLYSGVHGIIFLGLQGRMPILSQDVLRGQLRLILTAFVRGYCADTTL</sequence>
<dbReference type="Pfam" id="PF13305">
    <property type="entry name" value="TetR_C_33"/>
    <property type="match status" value="1"/>
</dbReference>
<evidence type="ECO:0000256" key="2">
    <source>
        <dbReference type="ARBA" id="ARBA00023125"/>
    </source>
</evidence>
<proteinExistence type="predicted"/>
<keyword evidence="6" id="KW-1185">Reference proteome</keyword>
<keyword evidence="2" id="KW-0238">DNA-binding</keyword>
<reference evidence="5 6" key="1">
    <citation type="journal article" date="2010" name="Science">
        <title>Genomic comparison of the ants Camponotus floridanus and Harpegnathos saltator.</title>
        <authorList>
            <person name="Bonasio R."/>
            <person name="Zhang G."/>
            <person name="Ye C."/>
            <person name="Mutti N.S."/>
            <person name="Fang X."/>
            <person name="Qin N."/>
            <person name="Donahue G."/>
            <person name="Yang P."/>
            <person name="Li Q."/>
            <person name="Li C."/>
            <person name="Zhang P."/>
            <person name="Huang Z."/>
            <person name="Berger S.L."/>
            <person name="Reinberg D."/>
            <person name="Wang J."/>
            <person name="Liebig J."/>
        </authorList>
    </citation>
    <scope>NUCLEOTIDE SEQUENCE [LARGE SCALE GENOMIC DNA]</scope>
    <source>
        <strain evidence="5 6">Hsal</strain>
    </source>
</reference>
<feature type="domain" description="HTH-type transcriptional regulator MT1864/Rv1816-like C-terminal" evidence="4">
    <location>
        <begin position="89"/>
        <end position="181"/>
    </location>
</feature>
<name>A0A1U9JW83_9HYPH</name>
<dbReference type="InterPro" id="IPR025996">
    <property type="entry name" value="MT1864/Rv1816-like_C"/>
</dbReference>
<dbReference type="SUPFAM" id="SSF48498">
    <property type="entry name" value="Tetracyclin repressor-like, C-terminal domain"/>
    <property type="match status" value="1"/>
</dbReference>
<dbReference type="PANTHER" id="PTHR30055:SF234">
    <property type="entry name" value="HTH-TYPE TRANSCRIPTIONAL REGULATOR BETI"/>
    <property type="match status" value="1"/>
</dbReference>
<evidence type="ECO:0000259" key="4">
    <source>
        <dbReference type="Pfam" id="PF13305"/>
    </source>
</evidence>
<dbReference type="AlphaFoldDB" id="A0A1U9JW83"/>
<dbReference type="Gene3D" id="1.10.357.10">
    <property type="entry name" value="Tetracycline Repressor, domain 2"/>
    <property type="match status" value="1"/>
</dbReference>
<keyword evidence="3" id="KW-0804">Transcription</keyword>
<dbReference type="KEGG" id="thd:BHV28_14300"/>
<dbReference type="InterPro" id="IPR036271">
    <property type="entry name" value="Tet_transcr_reg_TetR-rel_C_sf"/>
</dbReference>
<evidence type="ECO:0000313" key="5">
    <source>
        <dbReference type="EMBL" id="AQS42113.1"/>
    </source>
</evidence>
<evidence type="ECO:0000256" key="3">
    <source>
        <dbReference type="ARBA" id="ARBA00023163"/>
    </source>
</evidence>
<dbReference type="GO" id="GO:0003700">
    <property type="term" value="F:DNA-binding transcription factor activity"/>
    <property type="evidence" value="ECO:0007669"/>
    <property type="project" value="TreeGrafter"/>
</dbReference>
<evidence type="ECO:0000256" key="1">
    <source>
        <dbReference type="ARBA" id="ARBA00023015"/>
    </source>
</evidence>
<gene>
    <name evidence="5" type="ORF">BHV28_14300</name>
</gene>
<dbReference type="InterPro" id="IPR050109">
    <property type="entry name" value="HTH-type_TetR-like_transc_reg"/>
</dbReference>
<dbReference type="GO" id="GO:0000976">
    <property type="term" value="F:transcription cis-regulatory region binding"/>
    <property type="evidence" value="ECO:0007669"/>
    <property type="project" value="TreeGrafter"/>
</dbReference>
<protein>
    <submittedName>
        <fullName evidence="5">Transcriptional regulatory protein, TetR family</fullName>
    </submittedName>
</protein>
<dbReference type="EMBL" id="CP017315">
    <property type="protein sequence ID" value="AQS42113.1"/>
    <property type="molecule type" value="Genomic_DNA"/>
</dbReference>
<keyword evidence="1" id="KW-0805">Transcription regulation</keyword>